<evidence type="ECO:0000313" key="1">
    <source>
        <dbReference type="EMBL" id="GCL61514.1"/>
    </source>
</evidence>
<sequence>MASGIDLGGDRPPNIVYLSGEANPLNLAPHDRRFWVAAPDMPVPAPANWPARPTDKPVLRNELWEAFRNHARGTWTVAVYPHQGSTASLAMQDYVVDDFGNLRELGAAAAQANTDWYASLYTIDQAACEWMDQFSAPVRPGSALHAMHQTAQASKPDDDVQAIRLPEPYYTGHAATLLVQDDPHWRSRDPLYSVLLEHDEDRLVLTRRQVRALVAGLTALLLTACGGGDPEDGPPDVPTPSVVCTASAPGCAR</sequence>
<organism evidence="1 2">
    <name type="scientific">Pseudaquabacterium pictum</name>
    <dbReference type="NCBI Taxonomy" id="2315236"/>
    <lineage>
        <taxon>Bacteria</taxon>
        <taxon>Pseudomonadati</taxon>
        <taxon>Pseudomonadota</taxon>
        <taxon>Betaproteobacteria</taxon>
        <taxon>Burkholderiales</taxon>
        <taxon>Sphaerotilaceae</taxon>
        <taxon>Pseudaquabacterium</taxon>
    </lineage>
</organism>
<comment type="caution">
    <text evidence="1">The sequence shown here is derived from an EMBL/GenBank/DDBJ whole genome shotgun (WGS) entry which is preliminary data.</text>
</comment>
<accession>A0A480AIQ2</accession>
<dbReference type="Proteomes" id="UP000301751">
    <property type="component" value="Unassembled WGS sequence"/>
</dbReference>
<proteinExistence type="predicted"/>
<gene>
    <name evidence="1" type="ORF">AQPW35_05950</name>
</gene>
<protein>
    <submittedName>
        <fullName evidence="1">Uncharacterized protein</fullName>
    </submittedName>
</protein>
<reference evidence="2" key="1">
    <citation type="submission" date="2019-03" db="EMBL/GenBank/DDBJ databases">
        <title>Aquabacterium pictum sp.nov., the first bacteriochlorophyll a-containing freshwater bacterium in the genus Aquabacterium of the class Betaproteobacteria.</title>
        <authorList>
            <person name="Hirose S."/>
            <person name="Tank M."/>
            <person name="Hara E."/>
            <person name="Tamaki H."/>
            <person name="Takaichi S."/>
            <person name="Haruta S."/>
            <person name="Hanada S."/>
        </authorList>
    </citation>
    <scope>NUCLEOTIDE SEQUENCE [LARGE SCALE GENOMIC DNA]</scope>
    <source>
        <strain evidence="2">W35</strain>
    </source>
</reference>
<keyword evidence="2" id="KW-1185">Reference proteome</keyword>
<dbReference type="RefSeq" id="WP_137731257.1">
    <property type="nucleotide sequence ID" value="NZ_BJCL01000001.1"/>
</dbReference>
<dbReference type="AlphaFoldDB" id="A0A480AIQ2"/>
<name>A0A480AIQ2_9BURK</name>
<evidence type="ECO:0000313" key="2">
    <source>
        <dbReference type="Proteomes" id="UP000301751"/>
    </source>
</evidence>
<dbReference type="EMBL" id="BJCL01000001">
    <property type="protein sequence ID" value="GCL61514.1"/>
    <property type="molecule type" value="Genomic_DNA"/>
</dbReference>